<dbReference type="EMBL" id="VFOR01000001">
    <property type="protein sequence ID" value="TQL63157.1"/>
    <property type="molecule type" value="Genomic_DNA"/>
</dbReference>
<dbReference type="AlphaFoldDB" id="A0A542ZS58"/>
<evidence type="ECO:0000256" key="1">
    <source>
        <dbReference type="SAM" id="MobiDB-lite"/>
    </source>
</evidence>
<comment type="caution">
    <text evidence="2">The sequence shown here is derived from an EMBL/GenBank/DDBJ whole genome shotgun (WGS) entry which is preliminary data.</text>
</comment>
<evidence type="ECO:0000313" key="3">
    <source>
        <dbReference type="Proteomes" id="UP000316196"/>
    </source>
</evidence>
<gene>
    <name evidence="2" type="ORF">FB460_0958</name>
</gene>
<dbReference type="RefSeq" id="WP_142092910.1">
    <property type="nucleotide sequence ID" value="NZ_BAAAMD010000001.1"/>
</dbReference>
<keyword evidence="3" id="KW-1185">Reference proteome</keyword>
<sequence>MNDFLNKAKDFAGENPDKVQQGVDKGQDMVNEKTGNKHSEHVEKGGDAIKKGLGIGDDKK</sequence>
<feature type="compositionally biased region" description="Basic and acidic residues" evidence="1">
    <location>
        <begin position="25"/>
        <end position="60"/>
    </location>
</feature>
<evidence type="ECO:0000313" key="2">
    <source>
        <dbReference type="EMBL" id="TQL63157.1"/>
    </source>
</evidence>
<proteinExistence type="predicted"/>
<dbReference type="Proteomes" id="UP000316196">
    <property type="component" value="Unassembled WGS sequence"/>
</dbReference>
<reference evidence="2 3" key="1">
    <citation type="submission" date="2019-06" db="EMBL/GenBank/DDBJ databases">
        <title>Sequencing the genomes of 1000 actinobacteria strains.</title>
        <authorList>
            <person name="Klenk H.-P."/>
        </authorList>
    </citation>
    <scope>NUCLEOTIDE SEQUENCE [LARGE SCALE GENOMIC DNA]</scope>
    <source>
        <strain evidence="2 3">DSM 8251</strain>
    </source>
</reference>
<protein>
    <submittedName>
        <fullName evidence="2">Antitoxin protein of toxin-antitoxin system</fullName>
    </submittedName>
</protein>
<name>A0A542ZS58_9ACTN</name>
<dbReference type="OrthoDB" id="5125103at2"/>
<feature type="region of interest" description="Disordered" evidence="1">
    <location>
        <begin position="1"/>
        <end position="60"/>
    </location>
</feature>
<dbReference type="Pfam" id="PF14013">
    <property type="entry name" value="MT0933_antitox"/>
    <property type="match status" value="1"/>
</dbReference>
<organism evidence="2 3">
    <name type="scientific">Propioniferax innocua</name>
    <dbReference type="NCBI Taxonomy" id="1753"/>
    <lineage>
        <taxon>Bacteria</taxon>
        <taxon>Bacillati</taxon>
        <taxon>Actinomycetota</taxon>
        <taxon>Actinomycetes</taxon>
        <taxon>Propionibacteriales</taxon>
        <taxon>Propionibacteriaceae</taxon>
        <taxon>Propioniferax</taxon>
    </lineage>
</organism>
<accession>A0A542ZS58</accession>
<feature type="compositionally biased region" description="Basic and acidic residues" evidence="1">
    <location>
        <begin position="1"/>
        <end position="17"/>
    </location>
</feature>
<dbReference type="InterPro" id="IPR028037">
    <property type="entry name" value="Antitoxin_Rv0909/MT0933"/>
</dbReference>